<evidence type="ECO:0000256" key="3">
    <source>
        <dbReference type="ARBA" id="ARBA00023172"/>
    </source>
</evidence>
<dbReference type="EMBL" id="PSZC01000021">
    <property type="protein sequence ID" value="PPJ35417.1"/>
    <property type="molecule type" value="Genomic_DNA"/>
</dbReference>
<comment type="similarity">
    <text evidence="1">Belongs to the 'phage' integrase family.</text>
</comment>
<gene>
    <name evidence="5" type="ORF">C5E45_25380</name>
</gene>
<proteinExistence type="inferred from homology"/>
<dbReference type="RefSeq" id="WP_104377233.1">
    <property type="nucleotide sequence ID" value="NZ_PSZC01000021.1"/>
</dbReference>
<dbReference type="GO" id="GO:0006310">
    <property type="term" value="P:DNA recombination"/>
    <property type="evidence" value="ECO:0007669"/>
    <property type="project" value="UniProtKB-KW"/>
</dbReference>
<dbReference type="OrthoDB" id="8421690at2"/>
<dbReference type="PANTHER" id="PTHR30349">
    <property type="entry name" value="PHAGE INTEGRASE-RELATED"/>
    <property type="match status" value="1"/>
</dbReference>
<keyword evidence="2" id="KW-0238">DNA-binding</keyword>
<comment type="caution">
    <text evidence="5">The sequence shown here is derived from an EMBL/GenBank/DDBJ whole genome shotgun (WGS) entry which is preliminary data.</text>
</comment>
<dbReference type="GO" id="GO:0003677">
    <property type="term" value="F:DNA binding"/>
    <property type="evidence" value="ECO:0007669"/>
    <property type="project" value="UniProtKB-KW"/>
</dbReference>
<dbReference type="InterPro" id="IPR013762">
    <property type="entry name" value="Integrase-like_cat_sf"/>
</dbReference>
<accession>A0A2S6AJN2</accession>
<dbReference type="Proteomes" id="UP000239874">
    <property type="component" value="Unassembled WGS sequence"/>
</dbReference>
<protein>
    <submittedName>
        <fullName evidence="5">Integrase</fullName>
    </submittedName>
</protein>
<reference evidence="5 6" key="1">
    <citation type="submission" date="2018-02" db="EMBL/GenBank/DDBJ databases">
        <title>8 Nocardia nova and 1 Nocardia cyriacigeorgica strain used for evolution to TMP-SMX.</title>
        <authorList>
            <person name="Mehta H."/>
            <person name="Weng J."/>
            <person name="Shamoo Y."/>
        </authorList>
    </citation>
    <scope>NUCLEOTIDE SEQUENCE [LARGE SCALE GENOMIC DNA]</scope>
    <source>
        <strain evidence="5 6">MDA3139</strain>
    </source>
</reference>
<evidence type="ECO:0000256" key="2">
    <source>
        <dbReference type="ARBA" id="ARBA00023125"/>
    </source>
</evidence>
<evidence type="ECO:0000313" key="6">
    <source>
        <dbReference type="Proteomes" id="UP000239874"/>
    </source>
</evidence>
<keyword evidence="3" id="KW-0233">DNA recombination</keyword>
<evidence type="ECO:0000313" key="5">
    <source>
        <dbReference type="EMBL" id="PPJ35417.1"/>
    </source>
</evidence>
<organism evidence="5 6">
    <name type="scientific">Nocardia nova</name>
    <dbReference type="NCBI Taxonomy" id="37330"/>
    <lineage>
        <taxon>Bacteria</taxon>
        <taxon>Bacillati</taxon>
        <taxon>Actinomycetota</taxon>
        <taxon>Actinomycetes</taxon>
        <taxon>Mycobacteriales</taxon>
        <taxon>Nocardiaceae</taxon>
        <taxon>Nocardia</taxon>
    </lineage>
</organism>
<dbReference type="InterPro" id="IPR050090">
    <property type="entry name" value="Tyrosine_recombinase_XerCD"/>
</dbReference>
<dbReference type="PANTHER" id="PTHR30349:SF41">
    <property type="entry name" value="INTEGRASE_RECOMBINASE PROTEIN MJ0367-RELATED"/>
    <property type="match status" value="1"/>
</dbReference>
<name>A0A2S6AJN2_9NOCA</name>
<evidence type="ECO:0000256" key="1">
    <source>
        <dbReference type="ARBA" id="ARBA00008857"/>
    </source>
</evidence>
<dbReference type="GO" id="GO:0015074">
    <property type="term" value="P:DNA integration"/>
    <property type="evidence" value="ECO:0007669"/>
    <property type="project" value="InterPro"/>
</dbReference>
<sequence>MPLAHVFAARSDADDFYHRYLAELARTGRGSAPYYSAARTFLQQWPNPQDWAHEPLEVRLSANSATRPFITFLMLHNLLRPGYDYLLERKISSLWREIDASPIGGDLAEFLTTAQGLGFTQRVRTATGSQAPARLLIQTGRRLHQLTLADLDEFAAACRDRQDRTGKGWHHYKAALANTHLVLFHLGILPEPPRPGGPWDFAVRLDGITPAIAEAMIDYLEAKRGTCTRHTVSSMATRLSGFGRFLTDLDPALTRLSQLDRRRHIEPWLASLPDAVNSKTGEPIGVADHARRIVAVNTFLTEITEWGWNDAPKRKLLFRNDVPRLPKPLPRYIPVDADRRLTDALRCSDHELAASALLLARACGLRIGELLDLEIDCVHEIPGEGSWLKVPLGKLDTERMIPLDEEAVELVDRIIEIRSPGEPLTHPRTGKPAQFLFTHHGGRLAQQGVRLELDRAAAAAGIGHVTPHQLRHTYATALVNAGVSLQSLMALLGHVSAQMSLRYGKLFDTTIRTEYERALTLAKDHLADLPTTPAGTKALPLADITSCKDWTAAPALKSRLAGGFCLRAPAQGACPYANICEHCPNFRTDATYLPILAAQRSDARKLADDAQRRGWITEAARHHQLIARLDATITDIQKSAGKGETLTAEQDQPWLAG</sequence>
<dbReference type="SUPFAM" id="SSF56349">
    <property type="entry name" value="DNA breaking-rejoining enzymes"/>
    <property type="match status" value="1"/>
</dbReference>
<dbReference type="PROSITE" id="PS51898">
    <property type="entry name" value="TYR_RECOMBINASE"/>
    <property type="match status" value="1"/>
</dbReference>
<dbReference type="InterPro" id="IPR011010">
    <property type="entry name" value="DNA_brk_join_enz"/>
</dbReference>
<dbReference type="Gene3D" id="1.10.443.10">
    <property type="entry name" value="Intergrase catalytic core"/>
    <property type="match status" value="1"/>
</dbReference>
<dbReference type="InterPro" id="IPR002104">
    <property type="entry name" value="Integrase_catalytic"/>
</dbReference>
<dbReference type="Pfam" id="PF00589">
    <property type="entry name" value="Phage_integrase"/>
    <property type="match status" value="1"/>
</dbReference>
<dbReference type="AlphaFoldDB" id="A0A2S6AJN2"/>
<feature type="domain" description="Tyr recombinase" evidence="4">
    <location>
        <begin position="328"/>
        <end position="516"/>
    </location>
</feature>
<evidence type="ECO:0000259" key="4">
    <source>
        <dbReference type="PROSITE" id="PS51898"/>
    </source>
</evidence>